<evidence type="ECO:0000313" key="3">
    <source>
        <dbReference type="Proteomes" id="UP001281410"/>
    </source>
</evidence>
<dbReference type="PANTHER" id="PTHR31635">
    <property type="entry name" value="REVERSE TRANSCRIPTASE DOMAIN-CONTAINING PROTEIN-RELATED"/>
    <property type="match status" value="1"/>
</dbReference>
<accession>A0AAD9ZZG7</accession>
<dbReference type="Proteomes" id="UP001281410">
    <property type="component" value="Unassembled WGS sequence"/>
</dbReference>
<evidence type="ECO:0000259" key="1">
    <source>
        <dbReference type="Pfam" id="PF00078"/>
    </source>
</evidence>
<dbReference type="InterPro" id="IPR000477">
    <property type="entry name" value="RT_dom"/>
</dbReference>
<name>A0AAD9ZZG7_9ROSI</name>
<evidence type="ECO:0000313" key="2">
    <source>
        <dbReference type="EMBL" id="KAK3197910.1"/>
    </source>
</evidence>
<sequence length="132" mass="14981">MLDFRTISLVGSMYKVLAKVLANRIKKKMNSIIGNSQMAFVKGQQILDSFVVAEEIIYAWKKNRVGGLLVKLDFEQAYDSVDHDFLDSIIEDMGFGVKWRKWIKDCISSSLLSVLISGSTTPQFGIEKELRQ</sequence>
<dbReference type="EMBL" id="JANJYJ010000007">
    <property type="protein sequence ID" value="KAK3197910.1"/>
    <property type="molecule type" value="Genomic_DNA"/>
</dbReference>
<gene>
    <name evidence="2" type="ORF">Dsin_021325</name>
</gene>
<feature type="domain" description="Reverse transcriptase" evidence="1">
    <location>
        <begin position="3"/>
        <end position="120"/>
    </location>
</feature>
<reference evidence="2" key="1">
    <citation type="journal article" date="2023" name="Plant J.">
        <title>Genome sequences and population genomics provide insights into the demographic history, inbreeding, and mutation load of two 'living fossil' tree species of Dipteronia.</title>
        <authorList>
            <person name="Feng Y."/>
            <person name="Comes H.P."/>
            <person name="Chen J."/>
            <person name="Zhu S."/>
            <person name="Lu R."/>
            <person name="Zhang X."/>
            <person name="Li P."/>
            <person name="Qiu J."/>
            <person name="Olsen K.M."/>
            <person name="Qiu Y."/>
        </authorList>
    </citation>
    <scope>NUCLEOTIDE SEQUENCE</scope>
    <source>
        <strain evidence="2">NBL</strain>
    </source>
</reference>
<dbReference type="AlphaFoldDB" id="A0AAD9ZZG7"/>
<proteinExistence type="predicted"/>
<keyword evidence="3" id="KW-1185">Reference proteome</keyword>
<organism evidence="2 3">
    <name type="scientific">Dipteronia sinensis</name>
    <dbReference type="NCBI Taxonomy" id="43782"/>
    <lineage>
        <taxon>Eukaryota</taxon>
        <taxon>Viridiplantae</taxon>
        <taxon>Streptophyta</taxon>
        <taxon>Embryophyta</taxon>
        <taxon>Tracheophyta</taxon>
        <taxon>Spermatophyta</taxon>
        <taxon>Magnoliopsida</taxon>
        <taxon>eudicotyledons</taxon>
        <taxon>Gunneridae</taxon>
        <taxon>Pentapetalae</taxon>
        <taxon>rosids</taxon>
        <taxon>malvids</taxon>
        <taxon>Sapindales</taxon>
        <taxon>Sapindaceae</taxon>
        <taxon>Hippocastanoideae</taxon>
        <taxon>Acereae</taxon>
        <taxon>Dipteronia</taxon>
    </lineage>
</organism>
<comment type="caution">
    <text evidence="2">The sequence shown here is derived from an EMBL/GenBank/DDBJ whole genome shotgun (WGS) entry which is preliminary data.</text>
</comment>
<dbReference type="Pfam" id="PF00078">
    <property type="entry name" value="RVT_1"/>
    <property type="match status" value="1"/>
</dbReference>
<protein>
    <recommendedName>
        <fullName evidence="1">Reverse transcriptase domain-containing protein</fullName>
    </recommendedName>
</protein>
<dbReference type="PANTHER" id="PTHR31635:SF196">
    <property type="entry name" value="REVERSE TRANSCRIPTASE DOMAIN-CONTAINING PROTEIN-RELATED"/>
    <property type="match status" value="1"/>
</dbReference>